<evidence type="ECO:0000256" key="5">
    <source>
        <dbReference type="PROSITE-ProRule" id="PRU01240"/>
    </source>
</evidence>
<dbReference type="PROSITE" id="PS00137">
    <property type="entry name" value="SUBTILASE_HIS"/>
    <property type="match status" value="1"/>
</dbReference>
<dbReference type="Gene3D" id="3.40.50.200">
    <property type="entry name" value="Peptidase S8/S53 domain"/>
    <property type="match status" value="1"/>
</dbReference>
<dbReference type="PANTHER" id="PTHR43806">
    <property type="entry name" value="PEPTIDASE S8"/>
    <property type="match status" value="1"/>
</dbReference>
<proteinExistence type="inferred from homology"/>
<dbReference type="PRINTS" id="PR00723">
    <property type="entry name" value="SUBTILISIN"/>
</dbReference>
<dbReference type="InterPro" id="IPR036852">
    <property type="entry name" value="Peptidase_S8/S53_dom_sf"/>
</dbReference>
<evidence type="ECO:0000256" key="2">
    <source>
        <dbReference type="ARBA" id="ARBA00022670"/>
    </source>
</evidence>
<evidence type="ECO:0000313" key="8">
    <source>
        <dbReference type="Proteomes" id="UP001602119"/>
    </source>
</evidence>
<sequence length="1017" mass="107227">MTLITGDRVIVTGKSYQVEPGPGRQMRYTAQHRDGHLLVVPSDAMPLVAEGVLDERLFDVTQLLKWRYGDADRPDIPVITQSAEGLAPAPRAARQTRRLSHLGMTALRVPKADAGETWQDLVTGPRTLKAGRTKLWLDGRRSFALDESVKQIGAAEAWKQGMTGKGVTVAVLDDGYDADHPDLKDVVVQARNFSDTPDMGDKVGHGTHVASIIAGAGEKYRGVAPDAKIVIGKVGDDWVTDSAALAGMEWAAVEAKAKIINMSFGGQDTLDLDPLEQAVNTLSAQTGALFVAAAGNTGELNGVDSPASADAALAVGAVDRSDRVAVFSARGPRLGDHAIKPEITAPGVAIMAAAAKGTADGPYVAHSGTSMATPHVTGAAAILAQRHPDWTGERLKAALIGTAKPTADTASYQQGAGRVDLVRALAQQVAAVPGNIWAHFPWGESGPHETTRTITYANSGDAPVTLDLSAEGDVLKLSAERLEVPAGGDASVTLTIDVDGKAPGDYPGIVSARSGDTLIRTLVGTYVEPKSSDVTISLIARNGEPATGYGQIYNLETGDHINVPFWGGTGKVRLPTGQWNLYAELIEQSTFGLTAAHVPVKVDDAAQEVVLDARQGKQVRFSLDEPTAIPERKMGFTLANGSWSFGWLAEGDPNRNFYMLPVRQPGLTYMTRSIWYKKDAVPSPYRYDLVDYRTGGIPDDPSYTARTSDLVKVTATYRAAGTAAGGVAALGPRFPGVESMPLASTPAFDLPGTMTHFRTPGFTWDTQFRSGAYSVISTDRYEAAKAYREVWNAAVAGPAFATSGGARTGNELGFSTGRFFSDGVAGRTGTDASVTGTVTLGKSGEVIAKADLADCETWQLRTCLTAELPAGVATYTLTAAARRQGPHTALSTAVDAIWTFRSASTDKPQPLPLMAVRYAPHGLDGSNRARPGSVTRLPIWIERNPGAPKAAVKSVKLEVSSDDGATWRPVPALPTSSGWTALLKNHGAPGFVSLRATATDAAGDSVTQTITRAYAVG</sequence>
<keyword evidence="4 5" id="KW-0720">Serine protease</keyword>
<keyword evidence="2 5" id="KW-0645">Protease</keyword>
<dbReference type="InterPro" id="IPR022398">
    <property type="entry name" value="Peptidase_S8_His-AS"/>
</dbReference>
<dbReference type="PANTHER" id="PTHR43806:SF11">
    <property type="entry name" value="CEREVISIN-RELATED"/>
    <property type="match status" value="1"/>
</dbReference>
<dbReference type="EMBL" id="JBIAXI010000026">
    <property type="protein sequence ID" value="MFF4777866.1"/>
    <property type="molecule type" value="Genomic_DNA"/>
</dbReference>
<evidence type="ECO:0000259" key="6">
    <source>
        <dbReference type="Pfam" id="PF00082"/>
    </source>
</evidence>
<keyword evidence="8" id="KW-1185">Reference proteome</keyword>
<feature type="active site" description="Charge relay system" evidence="5">
    <location>
        <position position="205"/>
    </location>
</feature>
<evidence type="ECO:0000256" key="3">
    <source>
        <dbReference type="ARBA" id="ARBA00022801"/>
    </source>
</evidence>
<comment type="caution">
    <text evidence="7">The sequence shown here is derived from an EMBL/GenBank/DDBJ whole genome shotgun (WGS) entry which is preliminary data.</text>
</comment>
<feature type="active site" description="Charge relay system" evidence="5">
    <location>
        <position position="173"/>
    </location>
</feature>
<feature type="active site" description="Charge relay system" evidence="5">
    <location>
        <position position="370"/>
    </location>
</feature>
<dbReference type="Proteomes" id="UP001602119">
    <property type="component" value="Unassembled WGS sequence"/>
</dbReference>
<dbReference type="PROSITE" id="PS00138">
    <property type="entry name" value="SUBTILASE_SER"/>
    <property type="match status" value="1"/>
</dbReference>
<gene>
    <name evidence="7" type="ORF">ACFY05_34080</name>
</gene>
<dbReference type="SUPFAM" id="SSF52743">
    <property type="entry name" value="Subtilisin-like"/>
    <property type="match status" value="1"/>
</dbReference>
<reference evidence="7 8" key="1">
    <citation type="submission" date="2024-10" db="EMBL/GenBank/DDBJ databases">
        <title>The Natural Products Discovery Center: Release of the First 8490 Sequenced Strains for Exploring Actinobacteria Biosynthetic Diversity.</title>
        <authorList>
            <person name="Kalkreuter E."/>
            <person name="Kautsar S.A."/>
            <person name="Yang D."/>
            <person name="Bader C.D."/>
            <person name="Teijaro C.N."/>
            <person name="Fluegel L."/>
            <person name="Davis C.M."/>
            <person name="Simpson J.R."/>
            <person name="Lauterbach L."/>
            <person name="Steele A.D."/>
            <person name="Gui C."/>
            <person name="Meng S."/>
            <person name="Li G."/>
            <person name="Viehrig K."/>
            <person name="Ye F."/>
            <person name="Su P."/>
            <person name="Kiefer A.F."/>
            <person name="Nichols A."/>
            <person name="Cepeda A.J."/>
            <person name="Yan W."/>
            <person name="Fan B."/>
            <person name="Jiang Y."/>
            <person name="Adhikari A."/>
            <person name="Zheng C.-J."/>
            <person name="Schuster L."/>
            <person name="Cowan T.M."/>
            <person name="Smanski M.J."/>
            <person name="Chevrette M.G."/>
            <person name="De Carvalho L.P.S."/>
            <person name="Shen B."/>
        </authorList>
    </citation>
    <scope>NUCLEOTIDE SEQUENCE [LARGE SCALE GENOMIC DNA]</scope>
    <source>
        <strain evidence="7 8">NPDC001281</strain>
    </source>
</reference>
<evidence type="ECO:0000313" key="7">
    <source>
        <dbReference type="EMBL" id="MFF4777866.1"/>
    </source>
</evidence>
<dbReference type="InterPro" id="IPR050131">
    <property type="entry name" value="Peptidase_S8_subtilisin-like"/>
</dbReference>
<keyword evidence="3 5" id="KW-0378">Hydrolase</keyword>
<dbReference type="InterPro" id="IPR023828">
    <property type="entry name" value="Peptidase_S8_Ser-AS"/>
</dbReference>
<dbReference type="PROSITE" id="PS51892">
    <property type="entry name" value="SUBTILASE"/>
    <property type="match status" value="1"/>
</dbReference>
<name>A0ABW6VEY8_MICFU</name>
<organism evidence="7 8">
    <name type="scientific">Microtetraspora fusca</name>
    <dbReference type="NCBI Taxonomy" id="1997"/>
    <lineage>
        <taxon>Bacteria</taxon>
        <taxon>Bacillati</taxon>
        <taxon>Actinomycetota</taxon>
        <taxon>Actinomycetes</taxon>
        <taxon>Streptosporangiales</taxon>
        <taxon>Streptosporangiaceae</taxon>
        <taxon>Microtetraspora</taxon>
    </lineage>
</organism>
<comment type="similarity">
    <text evidence="1 5">Belongs to the peptidase S8 family.</text>
</comment>
<accession>A0ABW6VEY8</accession>
<feature type="domain" description="Peptidase S8/S53" evidence="6">
    <location>
        <begin position="164"/>
        <end position="417"/>
    </location>
</feature>
<evidence type="ECO:0000256" key="4">
    <source>
        <dbReference type="ARBA" id="ARBA00022825"/>
    </source>
</evidence>
<dbReference type="InterPro" id="IPR015500">
    <property type="entry name" value="Peptidase_S8_subtilisin-rel"/>
</dbReference>
<dbReference type="Pfam" id="PF00082">
    <property type="entry name" value="Peptidase_S8"/>
    <property type="match status" value="1"/>
</dbReference>
<dbReference type="RefSeq" id="WP_387346363.1">
    <property type="nucleotide sequence ID" value="NZ_JBIAXI010000026.1"/>
</dbReference>
<protein>
    <submittedName>
        <fullName evidence="7">S8 family serine peptidase</fullName>
    </submittedName>
</protein>
<evidence type="ECO:0000256" key="1">
    <source>
        <dbReference type="ARBA" id="ARBA00011073"/>
    </source>
</evidence>
<dbReference type="InterPro" id="IPR000209">
    <property type="entry name" value="Peptidase_S8/S53_dom"/>
</dbReference>